<evidence type="ECO:0000256" key="2">
    <source>
        <dbReference type="ARBA" id="ARBA00007317"/>
    </source>
</evidence>
<comment type="catalytic activity">
    <reaction evidence="8">
        <text>N(6)-[(R)-dihydrolipoyl]-L-lysyl-[protein] + acetyl-CoA = N(6)-[(R)-S(8)-acetyldihydrolipoyl]-L-lysyl-[protein] + CoA</text>
        <dbReference type="Rhea" id="RHEA:17017"/>
        <dbReference type="Rhea" id="RHEA-COMP:10475"/>
        <dbReference type="Rhea" id="RHEA-COMP:10478"/>
        <dbReference type="ChEBI" id="CHEBI:57287"/>
        <dbReference type="ChEBI" id="CHEBI:57288"/>
        <dbReference type="ChEBI" id="CHEBI:83100"/>
        <dbReference type="ChEBI" id="CHEBI:83111"/>
        <dbReference type="EC" id="2.3.1.12"/>
    </reaction>
</comment>
<dbReference type="SUPFAM" id="SSF51230">
    <property type="entry name" value="Single hybrid motif"/>
    <property type="match status" value="1"/>
</dbReference>
<dbReference type="GO" id="GO:0006086">
    <property type="term" value="P:pyruvate decarboxylation to acetyl-CoA"/>
    <property type="evidence" value="ECO:0007669"/>
    <property type="project" value="TreeGrafter"/>
</dbReference>
<dbReference type="InterPro" id="IPR036625">
    <property type="entry name" value="E3-bd_dom_sf"/>
</dbReference>
<evidence type="ECO:0000256" key="9">
    <source>
        <dbReference type="RuleBase" id="RU003423"/>
    </source>
</evidence>
<dbReference type="PANTHER" id="PTHR43178">
    <property type="entry name" value="DIHYDROLIPOAMIDE ACETYLTRANSFERASE COMPONENT OF PYRUVATE DEHYDROGENASE COMPLEX"/>
    <property type="match status" value="1"/>
</dbReference>
<keyword evidence="5 9" id="KW-0450">Lipoyl</keyword>
<dbReference type="InterPro" id="IPR050743">
    <property type="entry name" value="2-oxoacid_DH_E2_comp"/>
</dbReference>
<feature type="domain" description="Lipoyl-binding" evidence="10">
    <location>
        <begin position="1"/>
        <end position="75"/>
    </location>
</feature>
<comment type="similarity">
    <text evidence="2 9">Belongs to the 2-oxoacid dehydrogenase family.</text>
</comment>
<dbReference type="SUPFAM" id="SSF52777">
    <property type="entry name" value="CoA-dependent acyltransferases"/>
    <property type="match status" value="1"/>
</dbReference>
<dbReference type="AlphaFoldDB" id="A0A3G8H999"/>
<accession>A0A3G8H999</accession>
<dbReference type="GO" id="GO:0005737">
    <property type="term" value="C:cytoplasm"/>
    <property type="evidence" value="ECO:0007669"/>
    <property type="project" value="TreeGrafter"/>
</dbReference>
<dbReference type="KEGG" id="cpau:EHF44_26230"/>
<evidence type="ECO:0000256" key="7">
    <source>
        <dbReference type="ARBA" id="ARBA00025211"/>
    </source>
</evidence>
<evidence type="ECO:0000256" key="5">
    <source>
        <dbReference type="ARBA" id="ARBA00022823"/>
    </source>
</evidence>
<dbReference type="EMBL" id="CP033970">
    <property type="protein sequence ID" value="AZG16859.1"/>
    <property type="molecule type" value="Genomic_DNA"/>
</dbReference>
<comment type="function">
    <text evidence="7">The pyruvate dehydrogenase complex catalyzes the overall conversion of pyruvate to acetyl-CoA and CO(2). It contains multiple copies of three enzymatic components: pyruvate dehydrogenase (E1), dihydrolipoamide acetyltransferase (E2) and lipoamide dehydrogenase (E3).</text>
</comment>
<evidence type="ECO:0000259" key="10">
    <source>
        <dbReference type="PROSITE" id="PS50968"/>
    </source>
</evidence>
<evidence type="ECO:0000256" key="6">
    <source>
        <dbReference type="ARBA" id="ARBA00023315"/>
    </source>
</evidence>
<dbReference type="InterPro" id="IPR004167">
    <property type="entry name" value="PSBD"/>
</dbReference>
<evidence type="ECO:0000256" key="1">
    <source>
        <dbReference type="ARBA" id="ARBA00001938"/>
    </source>
</evidence>
<dbReference type="PROSITE" id="PS00189">
    <property type="entry name" value="LIPOYL"/>
    <property type="match status" value="1"/>
</dbReference>
<dbReference type="FunFam" id="3.30.559.10:FF:000004">
    <property type="entry name" value="Acetyltransferase component of pyruvate dehydrogenase complex"/>
    <property type="match status" value="1"/>
</dbReference>
<sequence>MQTITIPDIGDYSQIPVIEVLIRAGDAVAAEQPVVTLESDKATMDVPSDRAGTIREVLLKPGDLVSKGTPIARIEFGEVPVAGAAAPEVAKPAVPRVAAPPVPSSDRVAPAAPLTSAVRDDTGHAGPSVRKLARELGVSLTDVRPSGPKGRALRADVLAHAKSLLTRPDTAAPARGGDLDLLPWPKVDFARFGAIEREPLSRVRRISGANLHRNWVSIPHVTNFDQADISALEAFRVALNEKAKPEAARVTLLAFLVRAAAAALRTFPQFNVSLEGTDVIRKHYVHIGFAADTPSGLVVPVIRDADTKGVLAIAAEMADLAATARAGKLKPDQMQGGCFSISSLGGIGGSHFTPIINAPEVAILGVGKASMQPCWDGSAFQPRLQLPMSLSWDHRAVDGAEAGRFLAHLAGLIADFRRVLL</sequence>
<proteinExistence type="inferred from homology"/>
<dbReference type="Proteomes" id="UP000270411">
    <property type="component" value="Chromosome 2"/>
</dbReference>
<keyword evidence="6 9" id="KW-0012">Acyltransferase</keyword>
<dbReference type="Gene3D" id="2.40.50.100">
    <property type="match status" value="1"/>
</dbReference>
<comment type="subunit">
    <text evidence="3">Forms a 24-polypeptide structural core with octahedral symmetry.</text>
</comment>
<protein>
    <recommendedName>
        <fullName evidence="9">Dihydrolipoamide acetyltransferase component of pyruvate dehydrogenase complex</fullName>
        <ecNumber evidence="9">2.3.1.-</ecNumber>
    </recommendedName>
</protein>
<dbReference type="Pfam" id="PF00198">
    <property type="entry name" value="2-oxoacid_dh"/>
    <property type="match status" value="1"/>
</dbReference>
<dbReference type="GO" id="GO:0004742">
    <property type="term" value="F:dihydrolipoyllysine-residue acetyltransferase activity"/>
    <property type="evidence" value="ECO:0007669"/>
    <property type="project" value="UniProtKB-EC"/>
</dbReference>
<dbReference type="PANTHER" id="PTHR43178:SF2">
    <property type="entry name" value="DIHYDROLIPOYLLYSINE-RESIDUE ACETYLTRANSFERASE COMPONENT OF PYRUVATE DEHYDROGENASE COMPLEX"/>
    <property type="match status" value="1"/>
</dbReference>
<evidence type="ECO:0000313" key="13">
    <source>
        <dbReference type="Proteomes" id="UP000270411"/>
    </source>
</evidence>
<dbReference type="Pfam" id="PF00364">
    <property type="entry name" value="Biotin_lipoyl"/>
    <property type="match status" value="1"/>
</dbReference>
<name>A0A3G8H999_9BURK</name>
<evidence type="ECO:0000256" key="8">
    <source>
        <dbReference type="ARBA" id="ARBA00048370"/>
    </source>
</evidence>
<reference evidence="13" key="1">
    <citation type="submission" date="2018-11" db="EMBL/GenBank/DDBJ databases">
        <title>FDA dAtabase for Regulatory Grade micrObial Sequences (FDA-ARGOS): Supporting development and validation of Infectious Disease Dx tests.</title>
        <authorList>
            <person name="Goldberg B."/>
            <person name="Campos J."/>
            <person name="Tallon L."/>
            <person name="Sadzewicz L."/>
            <person name="Zhao X."/>
            <person name="Vavikolanu K."/>
            <person name="Mehta A."/>
            <person name="Aluvathingal J."/>
            <person name="Nadendla S."/>
            <person name="Geyer C."/>
            <person name="Nandy P."/>
            <person name="Yan Y."/>
            <person name="Sichtig H."/>
        </authorList>
    </citation>
    <scope>NUCLEOTIDE SEQUENCE [LARGE SCALE GENOMIC DNA]</scope>
    <source>
        <strain evidence="13">FDAARGOS_614</strain>
    </source>
</reference>
<evidence type="ECO:0000256" key="3">
    <source>
        <dbReference type="ARBA" id="ARBA00011484"/>
    </source>
</evidence>
<dbReference type="InterPro" id="IPR001078">
    <property type="entry name" value="2-oxoacid_DH_actylTfrase"/>
</dbReference>
<dbReference type="Gene3D" id="4.10.320.10">
    <property type="entry name" value="E3-binding domain"/>
    <property type="match status" value="1"/>
</dbReference>
<dbReference type="EC" id="2.3.1.-" evidence="9"/>
<dbReference type="SUPFAM" id="SSF47005">
    <property type="entry name" value="Peripheral subunit-binding domain of 2-oxo acid dehydrogenase complex"/>
    <property type="match status" value="1"/>
</dbReference>
<dbReference type="PROSITE" id="PS50968">
    <property type="entry name" value="BIOTINYL_LIPOYL"/>
    <property type="match status" value="1"/>
</dbReference>
<dbReference type="Gene3D" id="3.30.559.10">
    <property type="entry name" value="Chloramphenicol acetyltransferase-like domain"/>
    <property type="match status" value="1"/>
</dbReference>
<dbReference type="RefSeq" id="WP_124686590.1">
    <property type="nucleotide sequence ID" value="NZ_CP033970.1"/>
</dbReference>
<evidence type="ECO:0000259" key="11">
    <source>
        <dbReference type="PROSITE" id="PS51826"/>
    </source>
</evidence>
<dbReference type="PROSITE" id="PS51826">
    <property type="entry name" value="PSBD"/>
    <property type="match status" value="1"/>
</dbReference>
<gene>
    <name evidence="12" type="ORF">EHF44_26230</name>
</gene>
<evidence type="ECO:0000313" key="12">
    <source>
        <dbReference type="EMBL" id="AZG16859.1"/>
    </source>
</evidence>
<dbReference type="Pfam" id="PF02817">
    <property type="entry name" value="E3_binding"/>
    <property type="match status" value="1"/>
</dbReference>
<dbReference type="CDD" id="cd06849">
    <property type="entry name" value="lipoyl_domain"/>
    <property type="match status" value="1"/>
</dbReference>
<dbReference type="OrthoDB" id="9805770at2"/>
<dbReference type="InterPro" id="IPR023213">
    <property type="entry name" value="CAT-like_dom_sf"/>
</dbReference>
<keyword evidence="4 9" id="KW-0808">Transferase</keyword>
<feature type="domain" description="Peripheral subunit-binding (PSBD)" evidence="11">
    <location>
        <begin position="124"/>
        <end position="161"/>
    </location>
</feature>
<dbReference type="InterPro" id="IPR000089">
    <property type="entry name" value="Biotin_lipoyl"/>
</dbReference>
<dbReference type="GO" id="GO:0031405">
    <property type="term" value="F:lipoic acid binding"/>
    <property type="evidence" value="ECO:0007669"/>
    <property type="project" value="TreeGrafter"/>
</dbReference>
<dbReference type="InterPro" id="IPR003016">
    <property type="entry name" value="2-oxoA_DH_lipoyl-BS"/>
</dbReference>
<organism evidence="12 13">
    <name type="scientific">Cupriavidus pauculus</name>
    <dbReference type="NCBI Taxonomy" id="82633"/>
    <lineage>
        <taxon>Bacteria</taxon>
        <taxon>Pseudomonadati</taxon>
        <taxon>Pseudomonadota</taxon>
        <taxon>Betaproteobacteria</taxon>
        <taxon>Burkholderiales</taxon>
        <taxon>Burkholderiaceae</taxon>
        <taxon>Cupriavidus</taxon>
    </lineage>
</organism>
<dbReference type="InterPro" id="IPR011053">
    <property type="entry name" value="Single_hybrid_motif"/>
</dbReference>
<comment type="cofactor">
    <cofactor evidence="1 9">
        <name>(R)-lipoate</name>
        <dbReference type="ChEBI" id="CHEBI:83088"/>
    </cofactor>
</comment>
<evidence type="ECO:0000256" key="4">
    <source>
        <dbReference type="ARBA" id="ARBA00022679"/>
    </source>
</evidence>